<protein>
    <recommendedName>
        <fullName evidence="1">Myb-like DNA-binding domain-containing protein</fullName>
    </recommendedName>
</protein>
<sequence>MTSSPEPKIDDNVVYLLQCIELTPLTPDFRTMARINGTSPAAETARYTALKDQIHAAIEEGAITKAFSGGANVPVDGTYIYLFMALDLAEGRPDFKVIAGGLGINQPAARMKFNRLKAAILAALAEDTDSEMEI</sequence>
<dbReference type="InterPro" id="IPR054505">
    <property type="entry name" value="Myb_DNA-bind_8"/>
</dbReference>
<evidence type="ECO:0000313" key="2">
    <source>
        <dbReference type="EMBL" id="KAJ5352622.1"/>
    </source>
</evidence>
<reference evidence="2" key="2">
    <citation type="journal article" date="2023" name="IMA Fungus">
        <title>Comparative genomic study of the Penicillium genus elucidates a diverse pangenome and 15 lateral gene transfer events.</title>
        <authorList>
            <person name="Petersen C."/>
            <person name="Sorensen T."/>
            <person name="Nielsen M.R."/>
            <person name="Sondergaard T.E."/>
            <person name="Sorensen J.L."/>
            <person name="Fitzpatrick D.A."/>
            <person name="Frisvad J.C."/>
            <person name="Nielsen K.L."/>
        </authorList>
    </citation>
    <scope>NUCLEOTIDE SEQUENCE</scope>
    <source>
        <strain evidence="2">IBT 35673</strain>
    </source>
</reference>
<feature type="domain" description="Myb-like DNA-binding" evidence="1">
    <location>
        <begin position="88"/>
        <end position="120"/>
    </location>
</feature>
<name>A0A9W9R2M8_PENBR</name>
<accession>A0A9W9R2M8</accession>
<evidence type="ECO:0000259" key="1">
    <source>
        <dbReference type="Pfam" id="PF22980"/>
    </source>
</evidence>
<comment type="caution">
    <text evidence="2">The sequence shown here is derived from an EMBL/GenBank/DDBJ whole genome shotgun (WGS) entry which is preliminary data.</text>
</comment>
<reference evidence="2" key="1">
    <citation type="submission" date="2022-12" db="EMBL/GenBank/DDBJ databases">
        <authorList>
            <person name="Petersen C."/>
        </authorList>
    </citation>
    <scope>NUCLEOTIDE SEQUENCE</scope>
    <source>
        <strain evidence="2">IBT 35673</strain>
    </source>
</reference>
<proteinExistence type="predicted"/>
<dbReference type="Proteomes" id="UP001147695">
    <property type="component" value="Unassembled WGS sequence"/>
</dbReference>
<dbReference type="AlphaFoldDB" id="A0A9W9R2M8"/>
<dbReference type="Pfam" id="PF22980">
    <property type="entry name" value="Myb_DNA-bind_8"/>
    <property type="match status" value="1"/>
</dbReference>
<gene>
    <name evidence="2" type="ORF">N7452_001596</name>
</gene>
<dbReference type="EMBL" id="JAPZBQ010000001">
    <property type="protein sequence ID" value="KAJ5352622.1"/>
    <property type="molecule type" value="Genomic_DNA"/>
</dbReference>
<evidence type="ECO:0000313" key="3">
    <source>
        <dbReference type="Proteomes" id="UP001147695"/>
    </source>
</evidence>
<organism evidence="2 3">
    <name type="scientific">Penicillium brevicompactum</name>
    <dbReference type="NCBI Taxonomy" id="5074"/>
    <lineage>
        <taxon>Eukaryota</taxon>
        <taxon>Fungi</taxon>
        <taxon>Dikarya</taxon>
        <taxon>Ascomycota</taxon>
        <taxon>Pezizomycotina</taxon>
        <taxon>Eurotiomycetes</taxon>
        <taxon>Eurotiomycetidae</taxon>
        <taxon>Eurotiales</taxon>
        <taxon>Aspergillaceae</taxon>
        <taxon>Penicillium</taxon>
    </lineage>
</organism>